<dbReference type="EMBL" id="LMXU01000013">
    <property type="protein sequence ID" value="KWU01454.1"/>
    <property type="molecule type" value="Genomic_DNA"/>
</dbReference>
<feature type="domain" description="N-acetyltransferase" evidence="3">
    <location>
        <begin position="15"/>
        <end position="166"/>
    </location>
</feature>
<dbReference type="Pfam" id="PF00583">
    <property type="entry name" value="Acetyltransf_1"/>
    <property type="match status" value="1"/>
</dbReference>
<accession>A0A109D9N7</accession>
<dbReference type="InterPro" id="IPR016181">
    <property type="entry name" value="Acyl_CoA_acyltransferase"/>
</dbReference>
<dbReference type="AlphaFoldDB" id="A0A109D9N7"/>
<dbReference type="InterPro" id="IPR000182">
    <property type="entry name" value="GNAT_dom"/>
</dbReference>
<dbReference type="PROSITE" id="PS51186">
    <property type="entry name" value="GNAT"/>
    <property type="match status" value="1"/>
</dbReference>
<dbReference type="PANTHER" id="PTHR43072:SF23">
    <property type="entry name" value="UPF0039 PROTEIN C11D3.02C"/>
    <property type="match status" value="1"/>
</dbReference>
<dbReference type="GO" id="GO:0016747">
    <property type="term" value="F:acyltransferase activity, transferring groups other than amino-acyl groups"/>
    <property type="evidence" value="ECO:0007669"/>
    <property type="project" value="InterPro"/>
</dbReference>
<name>A0A109D9N7_9VIBR</name>
<reference evidence="4 5" key="1">
    <citation type="submission" date="2015-11" db="EMBL/GenBank/DDBJ databases">
        <title>Draft WGS of Vibrio toranzoniae.</title>
        <authorList>
            <person name="Lasa A."/>
            <person name="Romalde J.L."/>
        </authorList>
    </citation>
    <scope>NUCLEOTIDE SEQUENCE [LARGE SCALE GENOMIC DNA]</scope>
    <source>
        <strain evidence="4 5">Vb 10.8</strain>
    </source>
</reference>
<comment type="caution">
    <text evidence="4">The sequence shown here is derived from an EMBL/GenBank/DDBJ whole genome shotgun (WGS) entry which is preliminary data.</text>
</comment>
<keyword evidence="5" id="KW-1185">Reference proteome</keyword>
<dbReference type="OrthoDB" id="9799601at2"/>
<dbReference type="GeneID" id="300178461"/>
<dbReference type="RefSeq" id="WP_060467746.1">
    <property type="nucleotide sequence ID" value="NZ_AP025514.1"/>
</dbReference>
<evidence type="ECO:0000256" key="2">
    <source>
        <dbReference type="ARBA" id="ARBA00023315"/>
    </source>
</evidence>
<dbReference type="Proteomes" id="UP000057389">
    <property type="component" value="Unassembled WGS sequence"/>
</dbReference>
<evidence type="ECO:0000313" key="5">
    <source>
        <dbReference type="Proteomes" id="UP000057389"/>
    </source>
</evidence>
<evidence type="ECO:0000256" key="1">
    <source>
        <dbReference type="ARBA" id="ARBA00022679"/>
    </source>
</evidence>
<keyword evidence="2" id="KW-0012">Acyltransferase</keyword>
<protein>
    <submittedName>
        <fullName evidence="4">Histone acetyltransferase</fullName>
    </submittedName>
</protein>
<sequence length="166" mass="18804">MSLTVREVTVDDARGIIDVLNPIIIEARYTILDQTFSIDEERVFIESFPERGVFCVAVNEQNTQVLGFQNVEPFASYTKAFDHVGIIGTYVDANCRGQGVANQLFEYTIEAAKTKGYEKLFAYVRADNKRALTVYIKQGFEIVGTAKKHAKIGDQYFDEILIEKFL</sequence>
<gene>
    <name evidence="4" type="ORF">APQ14_05615</name>
</gene>
<dbReference type="Gene3D" id="3.40.630.30">
    <property type="match status" value="1"/>
</dbReference>
<evidence type="ECO:0000313" key="4">
    <source>
        <dbReference type="EMBL" id="KWU01454.1"/>
    </source>
</evidence>
<keyword evidence="1 4" id="KW-0808">Transferase</keyword>
<dbReference type="CDD" id="cd04301">
    <property type="entry name" value="NAT_SF"/>
    <property type="match status" value="1"/>
</dbReference>
<organism evidence="4 5">
    <name type="scientific">Vibrio toranzoniae</name>
    <dbReference type="NCBI Taxonomy" id="1194427"/>
    <lineage>
        <taxon>Bacteria</taxon>
        <taxon>Pseudomonadati</taxon>
        <taxon>Pseudomonadota</taxon>
        <taxon>Gammaproteobacteria</taxon>
        <taxon>Vibrionales</taxon>
        <taxon>Vibrionaceae</taxon>
        <taxon>Vibrio</taxon>
    </lineage>
</organism>
<evidence type="ECO:0000259" key="3">
    <source>
        <dbReference type="PROSITE" id="PS51186"/>
    </source>
</evidence>
<dbReference type="PANTHER" id="PTHR43072">
    <property type="entry name" value="N-ACETYLTRANSFERASE"/>
    <property type="match status" value="1"/>
</dbReference>
<dbReference type="SUPFAM" id="SSF55729">
    <property type="entry name" value="Acyl-CoA N-acyltransferases (Nat)"/>
    <property type="match status" value="1"/>
</dbReference>
<proteinExistence type="predicted"/>